<dbReference type="EMBL" id="HE978318">
    <property type="protein sequence ID" value="CCK70439.1"/>
    <property type="molecule type" value="Genomic_DNA"/>
</dbReference>
<feature type="domain" description="Cell morphogenesis central region" evidence="4">
    <location>
        <begin position="1419"/>
        <end position="1646"/>
    </location>
</feature>
<dbReference type="Proteomes" id="UP000006310">
    <property type="component" value="Chromosome 5"/>
</dbReference>
<feature type="domain" description="Cell morphogenesis protein N-terminal" evidence="2">
    <location>
        <begin position="361"/>
        <end position="900"/>
    </location>
</feature>
<dbReference type="GO" id="GO:0005933">
    <property type="term" value="C:cellular bud"/>
    <property type="evidence" value="ECO:0007669"/>
    <property type="project" value="EnsemblFungi"/>
</dbReference>
<protein>
    <recommendedName>
        <fullName evidence="7">Cell morphogenesis protein PAG1</fullName>
    </recommendedName>
</protein>
<evidence type="ECO:0000259" key="3">
    <source>
        <dbReference type="Pfam" id="PF14225"/>
    </source>
</evidence>
<evidence type="ECO:0000313" key="6">
    <source>
        <dbReference type="Proteomes" id="UP000006310"/>
    </source>
</evidence>
<organism evidence="5 6">
    <name type="scientific">Huiozyma naganishii (strain ATCC MYA-139 / BCRC 22969 / CBS 8797 / KCTC 17520 / NBRC 10181 / NCYC 3082 / Yp74L-3)</name>
    <name type="common">Yeast</name>
    <name type="synonym">Kazachstania naganishii</name>
    <dbReference type="NCBI Taxonomy" id="1071383"/>
    <lineage>
        <taxon>Eukaryota</taxon>
        <taxon>Fungi</taxon>
        <taxon>Dikarya</taxon>
        <taxon>Ascomycota</taxon>
        <taxon>Saccharomycotina</taxon>
        <taxon>Saccharomycetes</taxon>
        <taxon>Saccharomycetales</taxon>
        <taxon>Saccharomycetaceae</taxon>
        <taxon>Huiozyma</taxon>
    </lineage>
</organism>
<evidence type="ECO:0008006" key="7">
    <source>
        <dbReference type="Google" id="ProtNLM"/>
    </source>
</evidence>
<feature type="region of interest" description="Disordered" evidence="1">
    <location>
        <begin position="301"/>
        <end position="334"/>
    </location>
</feature>
<dbReference type="RefSeq" id="XP_022464685.1">
    <property type="nucleotide sequence ID" value="XM_022608161.1"/>
</dbReference>
<accession>J7S6K3</accession>
<feature type="region of interest" description="Disordered" evidence="1">
    <location>
        <begin position="156"/>
        <end position="177"/>
    </location>
</feature>
<dbReference type="GO" id="GO:0000131">
    <property type="term" value="C:incipient cellular bud site"/>
    <property type="evidence" value="ECO:0007669"/>
    <property type="project" value="EnsemblFungi"/>
</dbReference>
<proteinExistence type="predicted"/>
<feature type="domain" description="Cell morphogenesis protein C-terminal" evidence="3">
    <location>
        <begin position="1919"/>
        <end position="2169"/>
    </location>
</feature>
<evidence type="ECO:0000259" key="4">
    <source>
        <dbReference type="Pfam" id="PF14228"/>
    </source>
</evidence>
<dbReference type="Pfam" id="PF14228">
    <property type="entry name" value="MOR2-PAG1_mid"/>
    <property type="match status" value="3"/>
</dbReference>
<dbReference type="STRING" id="1071383.J7S6K3"/>
<sequence>MNTGFTFPPSKTSQDSDESQRNEPQAKTINIEIPPTGNGVSTTYAVEGSVGSTANDSILPNTDRGVNSPSMPFVMNQRQQPLHISTGIGFSPPLNRIPIEQSYPVIDIPPPIMYQSQNNNQPLGIEIPPPHSIRIQTAPPITPVSVKQMNIIAKENTSSSSNTASENSPSANSNTGVKEEYVSNLRQKLATDWKSPSEYALHILFTKFLRQAENKLNICLEQPLTTEPPIIDIIGEGVDESFDKIIESLGHIARKKPKPVIDAMMFWRKTKSEAANLAAEELQALIKDQEMLVAKAPLKSRGSTSNLKHKASGSNGSSTIFPQRSVSSKSTMGRSVSNGTARFIELQNIIEKKKLDTLKADRKSLTSIYILCRVLIEIVKQAPEHGDDDISDKLEEIVFTQLKITDPMSISSSIIKSSNWNSFAELLGCMSEKKLVSVSDRFIVELEKIPAHLPQHLEPNVHLLILGMRYLHLTNYPLEKFEESADFMRSVAKFFLRSENVLVRLAYAEVTNQLLLPLAGSLSAEVNHPIWIEAMESLLKSAKRLQSDSKYWASGFKLTVSILCASPPALFTELWIDLLVSHGSKVKTKNLDDRIIFALGISRLVWVYLYRSPETLNNTVRTLTKLLQLYLGTKKKEYWVTSDFGLINPLSDALVSIGYAHPSFLMETAMLPLIRQSFNGESLDITSHDKLILAINTYRRLLMTTERPEFPENNSRFYEMNLNKIAIKPNDTLFSEHEEVCLHIYKLFLLLDSSIGSEVWSPENQHQKQPSTPFGSFSFGFSNDNDNTVQKNNLNTILFASVLETIPCCLSITSRIPYKSTIEILTRNAVHANQLISTSSQHALRGLAAKKNPYTFITWFAKYSFDFDEKTQSSYNTSYLSSNEYNRLLLLYIDLLECWLEEFQSSKTEETKKGMGLDGIELLPLAEEAEEVSETEKLEWKNVVTVIEEVEGNGLFFLCSQDPNVRKLAIKILQIISKFDKAMTEKTDKMHTGHSRSSSLYFADRGNRLIDFLSDVNIVSLITSQKMSLSAAEKNRLIKLTSKYSRGLVLKLAESTYGVDAALWQRVYPKLLQTIFQSSPVTMALCRSIVCIRLVQVHEVILRISADADYKPANTSSEKILTQWKLYLIAACTSLTSTSDQKLHIPTPKMQHGRKKSQQIFTVQHQKIKSAKSIFKMVLPLLNAKYAMIREAVISGLSSMNVNIYKSYIESADSFLVSWKEQSSTNQIRVEMFHILTILSKFLKEPQIVQDTWILQRLSDFLKHAKLFLELNSIQKSYDYQPLRSYFAELLLKYYSSIRETDRENDLFPFQARASCFNYLKEWCGYGEFSHISEERYRSMILRAENTRDKTSISAGIEFQKTRLELIVLEAMVVMCSEPITQVIEDESDSPIFISFDIAGLLTWIEALFCSEKEIVRKLGLRALENLLEKNNRNVQLFKDVAVQCISPHAQPYVAVLYYTTLCKAVLSLDDLILEEVELVSLGLYGLVSDKEETRTYAVDLLSIVETKLHNSSYTKVFKERLANSSKSVYKSTAIEISSIFVELLSQDLCLRVFSSLVRILDLFPFEIKRDLLILMVPWVNKFTLKTIDDLDTYMVLNNLFYVTINLNDRLPNEVEKLWISLGKGNSFQNIHVSLEYIIQTSINHRNPNFVERSRDVMLYLANIPGGIGLIDTLLDNLEPKAMIPSSKMQVMEPLDKAGKYSFVANIWERLNYSGKNIIFSKAQLSIIFLVNVLPEVNESIIAKIPTILHIAVCLLDHYVPLIQESASKIICNLIFGLAPTHEKSEETVELVRNKSQLWSYDNLVKDKKGARSPKAMDFLIRNIISIFSENQTLQNDWQRIAMRWATTCPVRHIACRSFQVFRSLLTFLDQVMLRDMLHRLSNTIADDNVDIQGFAMQILMTLNAIMAELDATDLISFPQLFWSLVACLSSVHEQEFIEVLSCVTKFISKIDLDSSDTVQCLVATFPSNWEGRFDGLQQIAMIGLRSAISFDITLKLLDKLNLLKNSRIIADPESRLLFALISNLPRFLHALTIKDFVSIHRATSALTMLAEENNEPALARLVDSLAKDKFRSQKDFLSQITSFIARKYFPKYSAQTLVFLSGLLLNKIRWVKESTMEILKHIFPLVDLTRPEFIGVGADLISPLLRLLLTDLEAQALEVLDYAPDVSGSKMDKDVLRISMGNKDVKSSNTTTTTLFGIPEDSGWSIPMPTMTAATTRHNVHAVFMSCTNSAAVEGAAQEPSNMDDIVEFHADGDYALNKMETADSIPEEKDGSLSHMWAELDNLDSFFTKNTSSAMMDPKSSSAIPHGRSDSTDTTNTTHTSALESAPQLYDNKVSVILNKSLSRTPSNMSFKKYLADSFASTLGHEGPSTDTGFQRNSVLNGALFNSREFNNQLNVSPISGLSGQGIYGNENRKSLKSAGKQGRYQKHHYLPRF</sequence>
<feature type="domain" description="Cell morphogenesis central region" evidence="4">
    <location>
        <begin position="1716"/>
        <end position="1867"/>
    </location>
</feature>
<name>J7S6K3_HUIN7</name>
<dbReference type="PANTHER" id="PTHR12295">
    <property type="entry name" value="FURRY-RELATED"/>
    <property type="match status" value="1"/>
</dbReference>
<feature type="compositionally biased region" description="Low complexity" evidence="1">
    <location>
        <begin position="2314"/>
        <end position="2323"/>
    </location>
</feature>
<dbReference type="OMA" id="CGVLCMQ"/>
<feature type="region of interest" description="Disordered" evidence="1">
    <location>
        <begin position="2296"/>
        <end position="2325"/>
    </location>
</feature>
<feature type="region of interest" description="Disordered" evidence="1">
    <location>
        <begin position="1"/>
        <end position="43"/>
    </location>
</feature>
<dbReference type="OrthoDB" id="6287725at2759"/>
<feature type="compositionally biased region" description="Polar residues" evidence="1">
    <location>
        <begin position="2296"/>
        <end position="2305"/>
    </location>
</feature>
<dbReference type="eggNOG" id="KOG1825">
    <property type="taxonomic scope" value="Eukaryota"/>
</dbReference>
<feature type="domain" description="Cell morphogenesis central region" evidence="4">
    <location>
        <begin position="949"/>
        <end position="1378"/>
    </location>
</feature>
<dbReference type="InterPro" id="IPR016024">
    <property type="entry name" value="ARM-type_fold"/>
</dbReference>
<dbReference type="Pfam" id="PF14225">
    <property type="entry name" value="MOR2-PAG1_C"/>
    <property type="match status" value="1"/>
</dbReference>
<dbReference type="Pfam" id="PF14222">
    <property type="entry name" value="MOR2-PAG1_N"/>
    <property type="match status" value="1"/>
</dbReference>
<evidence type="ECO:0000259" key="2">
    <source>
        <dbReference type="Pfam" id="PF14222"/>
    </source>
</evidence>
<dbReference type="SUPFAM" id="SSF48371">
    <property type="entry name" value="ARM repeat"/>
    <property type="match status" value="2"/>
</dbReference>
<dbReference type="HOGENOM" id="CLU_000325_0_0_1"/>
<dbReference type="GO" id="GO:0043332">
    <property type="term" value="C:mating projection tip"/>
    <property type="evidence" value="ECO:0007669"/>
    <property type="project" value="EnsemblFungi"/>
</dbReference>
<dbReference type="InterPro" id="IPR025481">
    <property type="entry name" value="Cell_Morphogen_C"/>
</dbReference>
<evidence type="ECO:0000313" key="5">
    <source>
        <dbReference type="EMBL" id="CCK70439.1"/>
    </source>
</evidence>
<evidence type="ECO:0000256" key="1">
    <source>
        <dbReference type="SAM" id="MobiDB-lite"/>
    </source>
</evidence>
<gene>
    <name evidence="5" type="primary">KNAG0E01770</name>
    <name evidence="5" type="ordered locus">KNAG_0E01770</name>
</gene>
<feature type="compositionally biased region" description="Polar residues" evidence="1">
    <location>
        <begin position="1"/>
        <end position="13"/>
    </location>
</feature>
<dbReference type="GO" id="GO:0005938">
    <property type="term" value="C:cell cortex"/>
    <property type="evidence" value="ECO:0007669"/>
    <property type="project" value="TreeGrafter"/>
</dbReference>
<dbReference type="InterPro" id="IPR029473">
    <property type="entry name" value="MOR2-PAG1_mid"/>
</dbReference>
<dbReference type="InterPro" id="IPR039867">
    <property type="entry name" value="Furry/Tao3/Mor2"/>
</dbReference>
<dbReference type="KEGG" id="kng:KNAG_0E01770"/>
<dbReference type="GO" id="GO:0000902">
    <property type="term" value="P:cell morphogenesis"/>
    <property type="evidence" value="ECO:0007669"/>
    <property type="project" value="EnsemblFungi"/>
</dbReference>
<feature type="compositionally biased region" description="Low complexity" evidence="1">
    <location>
        <begin position="156"/>
        <end position="174"/>
    </location>
</feature>
<dbReference type="PANTHER" id="PTHR12295:SF30">
    <property type="entry name" value="PROTEIN FURRY"/>
    <property type="match status" value="1"/>
</dbReference>
<reference evidence="6" key="2">
    <citation type="submission" date="2012-08" db="EMBL/GenBank/DDBJ databases">
        <title>Genome sequence of Kazachstania naganishii.</title>
        <authorList>
            <person name="Gordon J.L."/>
            <person name="Armisen D."/>
            <person name="Proux-Wera E."/>
            <person name="OhEigeartaigh S.S."/>
            <person name="Byrne K.P."/>
            <person name="Wolfe K.H."/>
        </authorList>
    </citation>
    <scope>NUCLEOTIDE SEQUENCE [LARGE SCALE GENOMIC DNA]</scope>
    <source>
        <strain evidence="6">ATCC MYA-139 / BCRC 22969 / CBS 8797 / CCRC 22969 / KCTC 17520 / NBRC 10181 / NCYC 3082</strain>
    </source>
</reference>
<keyword evidence="6" id="KW-1185">Reference proteome</keyword>
<dbReference type="GO" id="GO:0007118">
    <property type="term" value="P:budding cell apical bud growth"/>
    <property type="evidence" value="ECO:0007669"/>
    <property type="project" value="EnsemblFungi"/>
</dbReference>
<reference evidence="5 6" key="1">
    <citation type="journal article" date="2011" name="Proc. Natl. Acad. Sci. U.S.A.">
        <title>Evolutionary erosion of yeast sex chromosomes by mating-type switching accidents.</title>
        <authorList>
            <person name="Gordon J.L."/>
            <person name="Armisen D."/>
            <person name="Proux-Wera E."/>
            <person name="Oheigeartaigh S.S."/>
            <person name="Byrne K.P."/>
            <person name="Wolfe K.H."/>
        </authorList>
    </citation>
    <scope>NUCLEOTIDE SEQUENCE [LARGE SCALE GENOMIC DNA]</scope>
    <source>
        <strain evidence="6">ATCC MYA-139 / BCRC 22969 / CBS 8797 / CCRC 22969 / KCTC 17520 / NBRC 10181 / NCYC 3082</strain>
    </source>
</reference>
<dbReference type="GeneID" id="34526139"/>
<dbReference type="InterPro" id="IPR025614">
    <property type="entry name" value="Cell_morpho_N"/>
</dbReference>